<keyword evidence="2 5" id="KW-0812">Transmembrane</keyword>
<feature type="transmembrane region" description="Helical" evidence="5">
    <location>
        <begin position="69"/>
        <end position="88"/>
    </location>
</feature>
<dbReference type="Gene3D" id="1.20.1530.20">
    <property type="match status" value="1"/>
</dbReference>
<feature type="transmembrane region" description="Helical" evidence="5">
    <location>
        <begin position="191"/>
        <end position="217"/>
    </location>
</feature>
<feature type="transmembrane region" description="Helical" evidence="5">
    <location>
        <begin position="6"/>
        <end position="26"/>
    </location>
</feature>
<accession>A0ABS9VNE0</accession>
<organism evidence="6 7">
    <name type="scientific">Sphingomonas telluris</name>
    <dbReference type="NCBI Taxonomy" id="2907998"/>
    <lineage>
        <taxon>Bacteria</taxon>
        <taxon>Pseudomonadati</taxon>
        <taxon>Pseudomonadota</taxon>
        <taxon>Alphaproteobacteria</taxon>
        <taxon>Sphingomonadales</taxon>
        <taxon>Sphingomonadaceae</taxon>
        <taxon>Sphingomonas</taxon>
    </lineage>
</organism>
<comment type="caution">
    <text evidence="6">The sequence shown here is derived from an EMBL/GenBank/DDBJ whole genome shotgun (WGS) entry which is preliminary data.</text>
</comment>
<evidence type="ECO:0000313" key="6">
    <source>
        <dbReference type="EMBL" id="MCH8616500.1"/>
    </source>
</evidence>
<comment type="subcellular location">
    <subcellularLocation>
        <location evidence="1">Membrane</location>
        <topology evidence="1">Multi-pass membrane protein</topology>
    </subcellularLocation>
</comment>
<gene>
    <name evidence="6" type="ORF">LZ016_10355</name>
</gene>
<proteinExistence type="predicted"/>
<feature type="transmembrane region" description="Helical" evidence="5">
    <location>
        <begin position="100"/>
        <end position="122"/>
    </location>
</feature>
<evidence type="ECO:0000256" key="5">
    <source>
        <dbReference type="SAM" id="Phobius"/>
    </source>
</evidence>
<feature type="transmembrane region" description="Helical" evidence="5">
    <location>
        <begin position="128"/>
        <end position="154"/>
    </location>
</feature>
<dbReference type="InterPro" id="IPR038770">
    <property type="entry name" value="Na+/solute_symporter_sf"/>
</dbReference>
<evidence type="ECO:0000313" key="7">
    <source>
        <dbReference type="Proteomes" id="UP001203058"/>
    </source>
</evidence>
<dbReference type="Proteomes" id="UP001203058">
    <property type="component" value="Unassembled WGS sequence"/>
</dbReference>
<evidence type="ECO:0000256" key="4">
    <source>
        <dbReference type="ARBA" id="ARBA00023136"/>
    </source>
</evidence>
<protein>
    <recommendedName>
        <fullName evidence="8">Na+-dependent transporter</fullName>
    </recommendedName>
</protein>
<feature type="transmembrane region" description="Helical" evidence="5">
    <location>
        <begin position="166"/>
        <end position="185"/>
    </location>
</feature>
<keyword evidence="7" id="KW-1185">Reference proteome</keyword>
<dbReference type="RefSeq" id="WP_241447297.1">
    <property type="nucleotide sequence ID" value="NZ_JAKZHW010000001.1"/>
</dbReference>
<sequence>MKQLVPLFVQISLLLIVMSIGLRARWSDITYVLKQPRHLVRAFVAVNVVVPLVAWTLCRMLPVDHQTAVGLVIMAASPLAPFAPGKMLKAGADRPYVDGVYLVMLIAAVFIVPATVAILSAISVHGHATISVGAVALFVAKSVLVPMVVALTISQLWPEFAKKAEPIARIVGYLLLLPIALLVILKSGVGLMSLIGDGTLVVITATCLAGIIAGHLLGGRQQVHRIALAQAAATRHPGIAALIAHQNTSDPKVTLAIMLFLLVSIVITMIYARWIQHRVPAEA</sequence>
<keyword evidence="4 5" id="KW-0472">Membrane</keyword>
<evidence type="ECO:0000256" key="2">
    <source>
        <dbReference type="ARBA" id="ARBA00022692"/>
    </source>
</evidence>
<feature type="transmembrane region" description="Helical" evidence="5">
    <location>
        <begin position="38"/>
        <end position="57"/>
    </location>
</feature>
<reference evidence="6 7" key="1">
    <citation type="submission" date="2022-03" db="EMBL/GenBank/DDBJ databases">
        <authorList>
            <person name="Jo J.-H."/>
            <person name="Im W.-T."/>
        </authorList>
    </citation>
    <scope>NUCLEOTIDE SEQUENCE [LARGE SCALE GENOMIC DNA]</scope>
    <source>
        <strain evidence="6 7">SM33</strain>
    </source>
</reference>
<evidence type="ECO:0008006" key="8">
    <source>
        <dbReference type="Google" id="ProtNLM"/>
    </source>
</evidence>
<dbReference type="EMBL" id="JAKZHW010000001">
    <property type="protein sequence ID" value="MCH8616500.1"/>
    <property type="molecule type" value="Genomic_DNA"/>
</dbReference>
<name>A0ABS9VNE0_9SPHN</name>
<dbReference type="Pfam" id="PF01758">
    <property type="entry name" value="SBF"/>
    <property type="match status" value="1"/>
</dbReference>
<evidence type="ECO:0000256" key="3">
    <source>
        <dbReference type="ARBA" id="ARBA00022989"/>
    </source>
</evidence>
<keyword evidence="3 5" id="KW-1133">Transmembrane helix</keyword>
<feature type="transmembrane region" description="Helical" evidence="5">
    <location>
        <begin position="253"/>
        <end position="274"/>
    </location>
</feature>
<dbReference type="InterPro" id="IPR002657">
    <property type="entry name" value="BilAc:Na_symport/Acr3"/>
</dbReference>
<evidence type="ECO:0000256" key="1">
    <source>
        <dbReference type="ARBA" id="ARBA00004141"/>
    </source>
</evidence>